<reference evidence="1 2" key="1">
    <citation type="journal article" date="2017" name="Antonie Van Leeuwenhoek">
        <title>Rhizobium rhizosphaerae sp. nov., a novel species isolated from rice rhizosphere.</title>
        <authorList>
            <person name="Zhao J.J."/>
            <person name="Zhang J."/>
            <person name="Zhang R.J."/>
            <person name="Zhang C.W."/>
            <person name="Yin H.Q."/>
            <person name="Zhang X.X."/>
        </authorList>
    </citation>
    <scope>NUCLEOTIDE SEQUENCE [LARGE SCALE GENOMIC DNA]</scope>
    <source>
        <strain evidence="1 2">KMM 241</strain>
    </source>
</reference>
<name>K6Z4R1_9ALTE</name>
<accession>K6Z4R1</accession>
<protein>
    <submittedName>
        <fullName evidence="1">Uncharacterized protein</fullName>
    </submittedName>
</protein>
<proteinExistence type="predicted"/>
<evidence type="ECO:0000313" key="1">
    <source>
        <dbReference type="EMBL" id="GAC23993.1"/>
    </source>
</evidence>
<gene>
    <name evidence="1" type="ORF">GMES_1697</name>
</gene>
<comment type="caution">
    <text evidence="1">The sequence shown here is derived from an EMBL/GenBank/DDBJ whole genome shotgun (WGS) entry which is preliminary data.</text>
</comment>
<evidence type="ECO:0000313" key="2">
    <source>
        <dbReference type="Proteomes" id="UP000006263"/>
    </source>
</evidence>
<dbReference type="Proteomes" id="UP000006263">
    <property type="component" value="Unassembled WGS sequence"/>
</dbReference>
<dbReference type="AlphaFoldDB" id="K6Z4R1"/>
<dbReference type="EMBL" id="BAEP01000032">
    <property type="protein sequence ID" value="GAC23993.1"/>
    <property type="molecule type" value="Genomic_DNA"/>
</dbReference>
<sequence length="50" mass="5611">MAITLLCYTFASNGSKYSNRRYLGHKNELACSLRNPTATANFRIAKMIVV</sequence>
<organism evidence="1 2">
    <name type="scientific">Paraglaciecola mesophila KMM 241</name>
    <dbReference type="NCBI Taxonomy" id="1128912"/>
    <lineage>
        <taxon>Bacteria</taxon>
        <taxon>Pseudomonadati</taxon>
        <taxon>Pseudomonadota</taxon>
        <taxon>Gammaproteobacteria</taxon>
        <taxon>Alteromonadales</taxon>
        <taxon>Alteromonadaceae</taxon>
        <taxon>Paraglaciecola</taxon>
    </lineage>
</organism>